<protein>
    <submittedName>
        <fullName evidence="4">Cytochrome P450 84A1</fullName>
    </submittedName>
</protein>
<dbReference type="Pfam" id="PF00067">
    <property type="entry name" value="p450"/>
    <property type="match status" value="1"/>
</dbReference>
<dbReference type="SUPFAM" id="SSF48264">
    <property type="entry name" value="Cytochrome P450"/>
    <property type="match status" value="1"/>
</dbReference>
<dbReference type="InterPro" id="IPR053062">
    <property type="entry name" value="CYP450_84A"/>
</dbReference>
<dbReference type="InterPro" id="IPR002401">
    <property type="entry name" value="Cyt_P450_E_grp-I"/>
</dbReference>
<evidence type="ECO:0000256" key="1">
    <source>
        <dbReference type="ARBA" id="ARBA00004167"/>
    </source>
</evidence>
<sequence length="389" mass="44568">MNDLIYLSVYRRRKTPPRCLFKCQKIPFRTYPNKNGRHLETKRHLMVTKALDSKFPLSILFLIPLLILFTLSRYRAKRYPPGPRGWPVIGNMDMMGQLTHIGLAHLAKGYGGIFHLRLGSLHMIVVSSPDTAREVLQAHDNIFSNRPATAAIRYLTYDRADMAFAHYGPFWRQMRKLCVMKLFSRKRVESWASVRDEVDVMVRAVAEAASLGRPVNVGELVFGLTRDVIYRAAFGSGSKEGREEFIKILQEFSKLFGAFNVADFIPWLGWVDLQGLKGRLVRARDSLDRFIDTIIDEHMRKEKPDGPVDSDMVDELLAFYSDGDQGKVSECEELKSSIKLTRNNIKAIIMTFTWHLCCYSSYFPVVLYLVVILSEGVLTILLILHQACR</sequence>
<dbReference type="EMBL" id="CACSLK010000984">
    <property type="protein sequence ID" value="CAA0806624.1"/>
    <property type="molecule type" value="Genomic_DNA"/>
</dbReference>
<keyword evidence="2" id="KW-0560">Oxidoreductase</keyword>
<dbReference type="InterPro" id="IPR001128">
    <property type="entry name" value="Cyt_P450"/>
</dbReference>
<dbReference type="GO" id="GO:0016705">
    <property type="term" value="F:oxidoreductase activity, acting on paired donors, with incorporation or reduction of molecular oxygen"/>
    <property type="evidence" value="ECO:0007669"/>
    <property type="project" value="InterPro"/>
</dbReference>
<keyword evidence="5" id="KW-1185">Reference proteome</keyword>
<evidence type="ECO:0000313" key="5">
    <source>
        <dbReference type="Proteomes" id="UP001153555"/>
    </source>
</evidence>
<evidence type="ECO:0000256" key="2">
    <source>
        <dbReference type="ARBA" id="ARBA00023002"/>
    </source>
</evidence>
<dbReference type="OrthoDB" id="2789670at2759"/>
<comment type="caution">
    <text evidence="4">The sequence shown here is derived from an EMBL/GenBank/DDBJ whole genome shotgun (WGS) entry which is preliminary data.</text>
</comment>
<keyword evidence="3" id="KW-1133">Transmembrane helix</keyword>
<keyword evidence="3" id="KW-0812">Transmembrane</keyword>
<feature type="transmembrane region" description="Helical" evidence="3">
    <location>
        <begin position="55"/>
        <end position="74"/>
    </location>
</feature>
<dbReference type="PRINTS" id="PR00463">
    <property type="entry name" value="EP450I"/>
</dbReference>
<dbReference type="Gene3D" id="1.10.630.10">
    <property type="entry name" value="Cytochrome P450"/>
    <property type="match status" value="1"/>
</dbReference>
<dbReference type="GO" id="GO:0020037">
    <property type="term" value="F:heme binding"/>
    <property type="evidence" value="ECO:0007669"/>
    <property type="project" value="InterPro"/>
</dbReference>
<organism evidence="4 5">
    <name type="scientific">Striga hermonthica</name>
    <name type="common">Purple witchweed</name>
    <name type="synonym">Buchnera hermonthica</name>
    <dbReference type="NCBI Taxonomy" id="68872"/>
    <lineage>
        <taxon>Eukaryota</taxon>
        <taxon>Viridiplantae</taxon>
        <taxon>Streptophyta</taxon>
        <taxon>Embryophyta</taxon>
        <taxon>Tracheophyta</taxon>
        <taxon>Spermatophyta</taxon>
        <taxon>Magnoliopsida</taxon>
        <taxon>eudicotyledons</taxon>
        <taxon>Gunneridae</taxon>
        <taxon>Pentapetalae</taxon>
        <taxon>asterids</taxon>
        <taxon>lamiids</taxon>
        <taxon>Lamiales</taxon>
        <taxon>Orobanchaceae</taxon>
        <taxon>Buchnereae</taxon>
        <taxon>Striga</taxon>
    </lineage>
</organism>
<proteinExistence type="predicted"/>
<dbReference type="InterPro" id="IPR036396">
    <property type="entry name" value="Cyt_P450_sf"/>
</dbReference>
<dbReference type="Proteomes" id="UP001153555">
    <property type="component" value="Unassembled WGS sequence"/>
</dbReference>
<dbReference type="PANTHER" id="PTHR47945">
    <property type="entry name" value="CYTOCHROME P450 84A1-RELATED"/>
    <property type="match status" value="1"/>
</dbReference>
<dbReference type="GO" id="GO:0005506">
    <property type="term" value="F:iron ion binding"/>
    <property type="evidence" value="ECO:0007669"/>
    <property type="project" value="InterPro"/>
</dbReference>
<keyword evidence="3" id="KW-0472">Membrane</keyword>
<name>A0A9N7MHV7_STRHE</name>
<evidence type="ECO:0000256" key="3">
    <source>
        <dbReference type="SAM" id="Phobius"/>
    </source>
</evidence>
<dbReference type="AlphaFoldDB" id="A0A9N7MHV7"/>
<gene>
    <name evidence="4" type="ORF">SHERM_09512</name>
</gene>
<accession>A0A9N7MHV7</accession>
<dbReference type="PANTHER" id="PTHR47945:SF5">
    <property type="entry name" value="CYTOCHROME P450 84A1-RELATED"/>
    <property type="match status" value="1"/>
</dbReference>
<comment type="subcellular location">
    <subcellularLocation>
        <location evidence="1">Membrane</location>
        <topology evidence="1">Single-pass membrane protein</topology>
    </subcellularLocation>
</comment>
<dbReference type="GO" id="GO:0004497">
    <property type="term" value="F:monooxygenase activity"/>
    <property type="evidence" value="ECO:0007669"/>
    <property type="project" value="InterPro"/>
</dbReference>
<feature type="non-terminal residue" evidence="4">
    <location>
        <position position="1"/>
    </location>
</feature>
<dbReference type="GO" id="GO:0016020">
    <property type="term" value="C:membrane"/>
    <property type="evidence" value="ECO:0007669"/>
    <property type="project" value="UniProtKB-SubCell"/>
</dbReference>
<evidence type="ECO:0000313" key="4">
    <source>
        <dbReference type="EMBL" id="CAA0806624.1"/>
    </source>
</evidence>
<reference evidence="4" key="1">
    <citation type="submission" date="2019-12" db="EMBL/GenBank/DDBJ databases">
        <authorList>
            <person name="Scholes J."/>
        </authorList>
    </citation>
    <scope>NUCLEOTIDE SEQUENCE</scope>
</reference>
<feature type="transmembrane region" description="Helical" evidence="3">
    <location>
        <begin position="368"/>
        <end position="388"/>
    </location>
</feature>